<reference evidence="3" key="3">
    <citation type="submission" date="2020-12" db="UniProtKB">
        <authorList>
            <consortium name="EnsemblPlants"/>
        </authorList>
    </citation>
    <scope>IDENTIFICATION</scope>
</reference>
<evidence type="ECO:0000313" key="3">
    <source>
        <dbReference type="EnsemblPlants" id="Pp3c2_22120V3.5"/>
    </source>
</evidence>
<evidence type="ECO:0000256" key="1">
    <source>
        <dbReference type="SAM" id="MobiDB-lite"/>
    </source>
</evidence>
<gene>
    <name evidence="3" type="primary">LOC112278755</name>
</gene>
<feature type="domain" description="HTH three-helical bundle" evidence="2">
    <location>
        <begin position="246"/>
        <end position="283"/>
    </location>
</feature>
<feature type="compositionally biased region" description="Polar residues" evidence="1">
    <location>
        <begin position="62"/>
        <end position="81"/>
    </location>
</feature>
<dbReference type="Pfam" id="PF25370">
    <property type="entry name" value="HTH_74"/>
    <property type="match status" value="1"/>
</dbReference>
<dbReference type="Proteomes" id="UP000006727">
    <property type="component" value="Chromosome 2"/>
</dbReference>
<feature type="region of interest" description="Disordered" evidence="1">
    <location>
        <begin position="60"/>
        <end position="85"/>
    </location>
</feature>
<proteinExistence type="predicted"/>
<dbReference type="Gramene" id="Pp3c2_22120V3.5">
    <property type="protein sequence ID" value="Pp3c2_22120V3.5"/>
    <property type="gene ID" value="Pp3c2_22120"/>
</dbReference>
<reference evidence="3 4" key="2">
    <citation type="journal article" date="2018" name="Plant J.">
        <title>The Physcomitrella patens chromosome-scale assembly reveals moss genome structure and evolution.</title>
        <authorList>
            <person name="Lang D."/>
            <person name="Ullrich K.K."/>
            <person name="Murat F."/>
            <person name="Fuchs J."/>
            <person name="Jenkins J."/>
            <person name="Haas F.B."/>
            <person name="Piednoel M."/>
            <person name="Gundlach H."/>
            <person name="Van Bel M."/>
            <person name="Meyberg R."/>
            <person name="Vives C."/>
            <person name="Morata J."/>
            <person name="Symeonidi A."/>
            <person name="Hiss M."/>
            <person name="Muchero W."/>
            <person name="Kamisugi Y."/>
            <person name="Saleh O."/>
            <person name="Blanc G."/>
            <person name="Decker E.L."/>
            <person name="van Gessel N."/>
            <person name="Grimwood J."/>
            <person name="Hayes R.D."/>
            <person name="Graham S.W."/>
            <person name="Gunter L.E."/>
            <person name="McDaniel S.F."/>
            <person name="Hoernstein S.N.W."/>
            <person name="Larsson A."/>
            <person name="Li F.W."/>
            <person name="Perroud P.F."/>
            <person name="Phillips J."/>
            <person name="Ranjan P."/>
            <person name="Rokshar D.S."/>
            <person name="Rothfels C.J."/>
            <person name="Schneider L."/>
            <person name="Shu S."/>
            <person name="Stevenson D.W."/>
            <person name="Thummler F."/>
            <person name="Tillich M."/>
            <person name="Villarreal Aguilar J.C."/>
            <person name="Widiez T."/>
            <person name="Wong G.K."/>
            <person name="Wymore A."/>
            <person name="Zhang Y."/>
            <person name="Zimmer A.D."/>
            <person name="Quatrano R.S."/>
            <person name="Mayer K.F.X."/>
            <person name="Goodstein D."/>
            <person name="Casacuberta J.M."/>
            <person name="Vandepoele K."/>
            <person name="Reski R."/>
            <person name="Cuming A.C."/>
            <person name="Tuskan G.A."/>
            <person name="Maumus F."/>
            <person name="Salse J."/>
            <person name="Schmutz J."/>
            <person name="Rensing S.A."/>
        </authorList>
    </citation>
    <scope>NUCLEOTIDE SEQUENCE [LARGE SCALE GENOMIC DNA]</scope>
    <source>
        <strain evidence="3 4">cv. Gransden 2004</strain>
    </source>
</reference>
<keyword evidence="4" id="KW-1185">Reference proteome</keyword>
<sequence>MTPEVKASEVSTFPQAETRLEVLDTGMIEHYQGPAIGLGNRNGHWDVSRNGQVEVDKAMDGSFSSKPLDSSAVSDTGTSKGSELASDNHVRSMVLVPHVIQTDNHLGSISLVPHASQKFSINALRERLKDKLKEKLKPKLRRNLKHRQELTPPVIPLVPRQGVALSNRNGESALVEHQDYKKPFTSDVASLKVPTAGVKTESEEGVLAVPSSFFSLGKEPTGQLVLANVSNGRKKAGNKTSQLSRVNRFADNILQFVGDRSVPEKLIRGALGNNPDVSKAIRLLLSEKRLKRLGDGGKGCAYVYVRTDLAEAKPKTKELDEVDLNAQAMIIEREFVRELERTFPATNKLDPYVWDRCGRMQGEHLQCDVAPLHLWEQIRDEGTDVDVSFSITQHVSRCHIGEGELFHAPVADKLVSVVFWLMGCFAKVPFGPYLSGGILRGKLAHMSMTRAVSCT</sequence>
<dbReference type="PANTHER" id="PTHR34799">
    <property type="entry name" value="OS07G0656300 PROTEIN"/>
    <property type="match status" value="1"/>
</dbReference>
<reference evidence="3 4" key="1">
    <citation type="journal article" date="2008" name="Science">
        <title>The Physcomitrella genome reveals evolutionary insights into the conquest of land by plants.</title>
        <authorList>
            <person name="Rensing S."/>
            <person name="Lang D."/>
            <person name="Zimmer A."/>
            <person name="Terry A."/>
            <person name="Salamov A."/>
            <person name="Shapiro H."/>
            <person name="Nishiyama T."/>
            <person name="Perroud P.-F."/>
            <person name="Lindquist E."/>
            <person name="Kamisugi Y."/>
            <person name="Tanahashi T."/>
            <person name="Sakakibara K."/>
            <person name="Fujita T."/>
            <person name="Oishi K."/>
            <person name="Shin-I T."/>
            <person name="Kuroki Y."/>
            <person name="Toyoda A."/>
            <person name="Suzuki Y."/>
            <person name="Hashimoto A."/>
            <person name="Yamaguchi K."/>
            <person name="Sugano A."/>
            <person name="Kohara Y."/>
            <person name="Fujiyama A."/>
            <person name="Anterola A."/>
            <person name="Aoki S."/>
            <person name="Ashton N."/>
            <person name="Barbazuk W.B."/>
            <person name="Barker E."/>
            <person name="Bennetzen J."/>
            <person name="Bezanilla M."/>
            <person name="Blankenship R."/>
            <person name="Cho S.H."/>
            <person name="Dutcher S."/>
            <person name="Estelle M."/>
            <person name="Fawcett J.A."/>
            <person name="Gundlach H."/>
            <person name="Hanada K."/>
            <person name="Heyl A."/>
            <person name="Hicks K.A."/>
            <person name="Hugh J."/>
            <person name="Lohr M."/>
            <person name="Mayer K."/>
            <person name="Melkozernov A."/>
            <person name="Murata T."/>
            <person name="Nelson D."/>
            <person name="Pils B."/>
            <person name="Prigge M."/>
            <person name="Reiss B."/>
            <person name="Renner T."/>
            <person name="Rombauts S."/>
            <person name="Rushton P."/>
            <person name="Sanderfoot A."/>
            <person name="Schween G."/>
            <person name="Shiu S.-H."/>
            <person name="Stueber K."/>
            <person name="Theodoulou F.L."/>
            <person name="Tu H."/>
            <person name="Van de Peer Y."/>
            <person name="Verrier P.J."/>
            <person name="Waters E."/>
            <person name="Wood A."/>
            <person name="Yang L."/>
            <person name="Cove D."/>
            <person name="Cuming A."/>
            <person name="Hasebe M."/>
            <person name="Lucas S."/>
            <person name="Mishler D.B."/>
            <person name="Reski R."/>
            <person name="Grigoriev I."/>
            <person name="Quatrano R.S."/>
            <person name="Boore J.L."/>
        </authorList>
    </citation>
    <scope>NUCLEOTIDE SEQUENCE [LARGE SCALE GENOMIC DNA]</scope>
    <source>
        <strain evidence="3 4">cv. Gransden 2004</strain>
    </source>
</reference>
<dbReference type="EMBL" id="ABEU02000002">
    <property type="status" value="NOT_ANNOTATED_CDS"/>
    <property type="molecule type" value="Genomic_DNA"/>
</dbReference>
<dbReference type="InterPro" id="IPR057523">
    <property type="entry name" value="HTH_74"/>
</dbReference>
<accession>A0A7I4D5T9</accession>
<dbReference type="AlphaFoldDB" id="A0A7I4D5T9"/>
<dbReference type="EnsemblPlants" id="Pp3c2_22120V3.5">
    <property type="protein sequence ID" value="Pp3c2_22120V3.5"/>
    <property type="gene ID" value="Pp3c2_22120"/>
</dbReference>
<protein>
    <recommendedName>
        <fullName evidence="2">HTH three-helical bundle domain-containing protein</fullName>
    </recommendedName>
</protein>
<name>A0A7I4D5T9_PHYPA</name>
<evidence type="ECO:0000259" key="2">
    <source>
        <dbReference type="Pfam" id="PF25370"/>
    </source>
</evidence>
<dbReference type="PANTHER" id="PTHR34799:SF2">
    <property type="entry name" value="OS07G0656300 PROTEIN"/>
    <property type="match status" value="1"/>
</dbReference>
<evidence type="ECO:0000313" key="4">
    <source>
        <dbReference type="Proteomes" id="UP000006727"/>
    </source>
</evidence>
<organism evidence="3 4">
    <name type="scientific">Physcomitrium patens</name>
    <name type="common">Spreading-leaved earth moss</name>
    <name type="synonym">Physcomitrella patens</name>
    <dbReference type="NCBI Taxonomy" id="3218"/>
    <lineage>
        <taxon>Eukaryota</taxon>
        <taxon>Viridiplantae</taxon>
        <taxon>Streptophyta</taxon>
        <taxon>Embryophyta</taxon>
        <taxon>Bryophyta</taxon>
        <taxon>Bryophytina</taxon>
        <taxon>Bryopsida</taxon>
        <taxon>Funariidae</taxon>
        <taxon>Funariales</taxon>
        <taxon>Funariaceae</taxon>
        <taxon>Physcomitrium</taxon>
    </lineage>
</organism>
<dbReference type="InParanoid" id="A0A7I4D5T9"/>